<evidence type="ECO:0000259" key="2">
    <source>
        <dbReference type="Pfam" id="PF00266"/>
    </source>
</evidence>
<sequence length="395" mass="43458">MSGSPLRSRWSLDPEITFLNHGSFGACPTEVLQAQTELRARLEAEPVRFFARELEPLLDEARGALGAFLDADPDDLAFVSNATAGVNTVLRSLQLSPGDELITTNHEYNASRNALDWAAGRMGVKVVVARLPWPSPTPQAVVNAVMEQVTPRTKLLLIDHISSQTALVLPLHEILHRMREQGVETLVDGAHGPGQVPLSLRTLGVGYYTGNCHKWLCAPKSAAFLYVRRDLQAGLKPLSVSHGHNSPRRDRSRFRLDFDWTGTHDPSAVLCVPLALRVMGGLLPGGWPALMADNRAKALAARKLLCERLGVAPHCPDEMVGAMATVGLPDGYPLEPSPPHYLDPLQDRLFFDYKIEVPITAWPKAPQRHLRLSAQAYNSHTEYQRLGDALEALLR</sequence>
<dbReference type="SUPFAM" id="SSF53383">
    <property type="entry name" value="PLP-dependent transferases"/>
    <property type="match status" value="1"/>
</dbReference>
<proteinExistence type="predicted"/>
<dbReference type="Gene3D" id="3.90.1150.10">
    <property type="entry name" value="Aspartate Aminotransferase, domain 1"/>
    <property type="match status" value="1"/>
</dbReference>
<dbReference type="InterPro" id="IPR015421">
    <property type="entry name" value="PyrdxlP-dep_Trfase_major"/>
</dbReference>
<dbReference type="InterPro" id="IPR000192">
    <property type="entry name" value="Aminotrans_V_dom"/>
</dbReference>
<dbReference type="RefSeq" id="WP_044195995.1">
    <property type="nucleotide sequence ID" value="NZ_JMCB01000017.1"/>
</dbReference>
<protein>
    <submittedName>
        <fullName evidence="3">Cysteine desulfurase</fullName>
    </submittedName>
</protein>
<dbReference type="PANTHER" id="PTHR43092">
    <property type="entry name" value="L-CYSTEINE DESULFHYDRASE"/>
    <property type="match status" value="1"/>
</dbReference>
<dbReference type="AlphaFoldDB" id="A0A085W7D3"/>
<dbReference type="PATRIC" id="fig|394096.3.peg.7045"/>
<dbReference type="PROSITE" id="PS51257">
    <property type="entry name" value="PROKAR_LIPOPROTEIN"/>
    <property type="match status" value="1"/>
</dbReference>
<gene>
    <name evidence="3" type="ORF">DB31_2714</name>
</gene>
<dbReference type="Pfam" id="PF00266">
    <property type="entry name" value="Aminotran_5"/>
    <property type="match status" value="1"/>
</dbReference>
<dbReference type="EMBL" id="JMCB01000017">
    <property type="protein sequence ID" value="KFE63596.1"/>
    <property type="molecule type" value="Genomic_DNA"/>
</dbReference>
<dbReference type="STRING" id="394096.DB31_2714"/>
<dbReference type="Proteomes" id="UP000028725">
    <property type="component" value="Unassembled WGS sequence"/>
</dbReference>
<dbReference type="OrthoDB" id="9804366at2"/>
<dbReference type="InterPro" id="IPR015422">
    <property type="entry name" value="PyrdxlP-dep_Trfase_small"/>
</dbReference>
<accession>A0A085W7D3</accession>
<reference evidence="3 4" key="1">
    <citation type="submission" date="2014-04" db="EMBL/GenBank/DDBJ databases">
        <title>Genome assembly of Hyalangium minutum DSM 14724.</title>
        <authorList>
            <person name="Sharma G."/>
            <person name="Subramanian S."/>
        </authorList>
    </citation>
    <scope>NUCLEOTIDE SEQUENCE [LARGE SCALE GENOMIC DNA]</scope>
    <source>
        <strain evidence="3 4">DSM 14724</strain>
    </source>
</reference>
<evidence type="ECO:0000256" key="1">
    <source>
        <dbReference type="ARBA" id="ARBA00022898"/>
    </source>
</evidence>
<dbReference type="PANTHER" id="PTHR43092:SF2">
    <property type="entry name" value="HERCYNYLCYSTEINE SULFOXIDE LYASE"/>
    <property type="match status" value="1"/>
</dbReference>
<feature type="domain" description="Aminotransferase class V" evidence="2">
    <location>
        <begin position="28"/>
        <end position="241"/>
    </location>
</feature>
<comment type="caution">
    <text evidence="3">The sequence shown here is derived from an EMBL/GenBank/DDBJ whole genome shotgun (WGS) entry which is preliminary data.</text>
</comment>
<keyword evidence="1" id="KW-0663">Pyridoxal phosphate</keyword>
<evidence type="ECO:0000313" key="4">
    <source>
        <dbReference type="Proteomes" id="UP000028725"/>
    </source>
</evidence>
<dbReference type="InterPro" id="IPR015424">
    <property type="entry name" value="PyrdxlP-dep_Trfase"/>
</dbReference>
<dbReference type="Gene3D" id="3.40.640.10">
    <property type="entry name" value="Type I PLP-dependent aspartate aminotransferase-like (Major domain)"/>
    <property type="match status" value="1"/>
</dbReference>
<keyword evidence="4" id="KW-1185">Reference proteome</keyword>
<organism evidence="3 4">
    <name type="scientific">Hyalangium minutum</name>
    <dbReference type="NCBI Taxonomy" id="394096"/>
    <lineage>
        <taxon>Bacteria</taxon>
        <taxon>Pseudomonadati</taxon>
        <taxon>Myxococcota</taxon>
        <taxon>Myxococcia</taxon>
        <taxon>Myxococcales</taxon>
        <taxon>Cystobacterineae</taxon>
        <taxon>Archangiaceae</taxon>
        <taxon>Hyalangium</taxon>
    </lineage>
</organism>
<name>A0A085W7D3_9BACT</name>
<evidence type="ECO:0000313" key="3">
    <source>
        <dbReference type="EMBL" id="KFE63596.1"/>
    </source>
</evidence>